<feature type="transmembrane region" description="Helical" evidence="3">
    <location>
        <begin position="114"/>
        <end position="137"/>
    </location>
</feature>
<dbReference type="Pfam" id="PF14362">
    <property type="entry name" value="DUF4407"/>
    <property type="match status" value="1"/>
</dbReference>
<reference evidence="5" key="1">
    <citation type="submission" date="2016-06" db="EMBL/GenBank/DDBJ databases">
        <authorList>
            <person name="Varghese N."/>
            <person name="Submissions Spin"/>
        </authorList>
    </citation>
    <scope>NUCLEOTIDE SEQUENCE [LARGE SCALE GENOMIC DNA]</scope>
    <source>
        <strain evidence="5">DSM 43817</strain>
    </source>
</reference>
<feature type="coiled-coil region" evidence="1">
    <location>
        <begin position="244"/>
        <end position="304"/>
    </location>
</feature>
<name>A0A1C6SYY2_9ACTN</name>
<keyword evidence="3" id="KW-1133">Transmembrane helix</keyword>
<feature type="region of interest" description="Disordered" evidence="2">
    <location>
        <begin position="215"/>
        <end position="236"/>
    </location>
</feature>
<evidence type="ECO:0008006" key="6">
    <source>
        <dbReference type="Google" id="ProtNLM"/>
    </source>
</evidence>
<feature type="transmembrane region" description="Helical" evidence="3">
    <location>
        <begin position="46"/>
        <end position="68"/>
    </location>
</feature>
<feature type="transmembrane region" description="Helical" evidence="3">
    <location>
        <begin position="74"/>
        <end position="93"/>
    </location>
</feature>
<dbReference type="EMBL" id="FMHW01000002">
    <property type="protein sequence ID" value="SCL34532.1"/>
    <property type="molecule type" value="Genomic_DNA"/>
</dbReference>
<gene>
    <name evidence="4" type="ORF">GA0074692_3855</name>
</gene>
<evidence type="ECO:0000256" key="2">
    <source>
        <dbReference type="SAM" id="MobiDB-lite"/>
    </source>
</evidence>
<protein>
    <recommendedName>
        <fullName evidence="6">DUF4407 domain-containing protein</fullName>
    </recommendedName>
</protein>
<dbReference type="STRING" id="145854.GA0074692_3855"/>
<accession>A0A1C6SYY2</accession>
<organism evidence="4 5">
    <name type="scientific">Micromonospora pallida</name>
    <dbReference type="NCBI Taxonomy" id="145854"/>
    <lineage>
        <taxon>Bacteria</taxon>
        <taxon>Bacillati</taxon>
        <taxon>Actinomycetota</taxon>
        <taxon>Actinomycetes</taxon>
        <taxon>Micromonosporales</taxon>
        <taxon>Micromonosporaceae</taxon>
        <taxon>Micromonospora</taxon>
    </lineage>
</organism>
<evidence type="ECO:0000256" key="1">
    <source>
        <dbReference type="SAM" id="Coils"/>
    </source>
</evidence>
<keyword evidence="3" id="KW-0472">Membrane</keyword>
<evidence type="ECO:0000313" key="5">
    <source>
        <dbReference type="Proteomes" id="UP000198959"/>
    </source>
</evidence>
<proteinExistence type="predicted"/>
<keyword evidence="1" id="KW-0175">Coiled coil</keyword>
<dbReference type="InterPro" id="IPR025519">
    <property type="entry name" value="DUF4407"/>
</dbReference>
<keyword evidence="3" id="KW-0812">Transmembrane</keyword>
<keyword evidence="5" id="KW-1185">Reference proteome</keyword>
<evidence type="ECO:0000256" key="3">
    <source>
        <dbReference type="SAM" id="Phobius"/>
    </source>
</evidence>
<feature type="region of interest" description="Disordered" evidence="2">
    <location>
        <begin position="430"/>
        <end position="473"/>
    </location>
</feature>
<evidence type="ECO:0000313" key="4">
    <source>
        <dbReference type="EMBL" id="SCL34532.1"/>
    </source>
</evidence>
<dbReference type="AlphaFoldDB" id="A0A1C6SYY2"/>
<dbReference type="Proteomes" id="UP000198959">
    <property type="component" value="Unassembled WGS sequence"/>
</dbReference>
<sequence>MVSRTRIARPGGGAGSPTKVKGGFIIWLSGADLATLQKCPSERGKFTGVGGVVLTTAVMAAVSFAFALHTGAHAPLPVAIGAALFWGLAIMNLDRWLVTATHRRERWYQNLVVALPRFVLAIIIGAVISTPLVLWIFQSEIEAELKVMQAAAHSDFQEQLNNNVRLKEIPELQASVTRLQAVADGTARDAIPPSAEIVKLRSEFEKLDREAVRLQDDATDELDGDGGTRVRGEGPVYKRKQALATKARTEANAAKKKLDTAEATFAANSEEAIAQARESAKAELTQQRERLNSLVAEKRTREEQFDERNERPGILARLDALSSLTSRTTTLQTAYLALLLFITAIEVLPVLVKFLMSLGPPTLYDRILADGHQSRIEQATKAFDYERQIAESELKERLQRENEAVPGLVKQMVDAEREVYEKKIGQWRETELGDAPTTYPRPAARRRRGAAPAPSWPTPSQRERTQSEEESWE</sequence>
<dbReference type="OrthoDB" id="3453893at2"/>
<dbReference type="RefSeq" id="WP_091646485.1">
    <property type="nucleotide sequence ID" value="NZ_FMHW01000002.1"/>
</dbReference>